<evidence type="ECO:0000313" key="5">
    <source>
        <dbReference type="Proteomes" id="UP000223982"/>
    </source>
</evidence>
<dbReference type="KEGG" id="cacn:RN83_10590"/>
<accession>A0A2B7JNU6</accession>
<gene>
    <name evidence="4" type="ORF">APS60_10595</name>
    <name evidence="3" type="ORF">B1B09_07775</name>
    <name evidence="2" type="ORF">DXN06_09590</name>
</gene>
<dbReference type="Proteomes" id="UP000226191">
    <property type="component" value="Unassembled WGS sequence"/>
</dbReference>
<sequence>MATIQIRNVPEETSRELKARAALQGKSLSEYTLEVLQNTLKNPSREQLMQRIMAQTARTDLPPMVEVLQEGREGR</sequence>
<dbReference type="Pfam" id="PF22513">
    <property type="entry name" value="FitA-like_RHH"/>
    <property type="match status" value="1"/>
</dbReference>
<proteinExistence type="predicted"/>
<name>A0A2B7JNU6_CUTAC</name>
<reference evidence="3 6" key="1">
    <citation type="submission" date="2017-02" db="EMBL/GenBank/DDBJ databases">
        <title>Prevalence of linear plasmids in Cutibacterium acnes isolates obtained from cancerous prostatic tissue.</title>
        <authorList>
            <person name="Davidsson S."/>
            <person name="Bruggemann H."/>
        </authorList>
    </citation>
    <scope>NUCLEOTIDE SEQUENCE [LARGE SCALE GENOMIC DNA]</scope>
    <source>
        <strain evidence="3 6">11-78</strain>
    </source>
</reference>
<dbReference type="GeneID" id="92858004"/>
<dbReference type="Proteomes" id="UP000223982">
    <property type="component" value="Unassembled WGS sequence"/>
</dbReference>
<dbReference type="AlphaFoldDB" id="A0A2B7JNU6"/>
<reference evidence="4 5" key="2">
    <citation type="submission" date="2017-02" db="EMBL/GenBank/DDBJ databases">
        <title>Prevalence of linear plasmids in Propionibacterium acnes isolates obtained from cancerous prostatic tissue.</title>
        <authorList>
            <person name="Davidsson S."/>
            <person name="Bruggemann H."/>
        </authorList>
    </citation>
    <scope>NUCLEOTIDE SEQUENCE [LARGE SCALE GENOMIC DNA]</scope>
    <source>
        <strain evidence="4 5">09-9</strain>
    </source>
</reference>
<organism evidence="3 6">
    <name type="scientific">Cutibacterium acnes</name>
    <name type="common">Propionibacterium acnes</name>
    <dbReference type="NCBI Taxonomy" id="1747"/>
    <lineage>
        <taxon>Bacteria</taxon>
        <taxon>Bacillati</taxon>
        <taxon>Actinomycetota</taxon>
        <taxon>Actinomycetes</taxon>
        <taxon>Propionibacteriales</taxon>
        <taxon>Propionibacteriaceae</taxon>
        <taxon>Cutibacterium</taxon>
    </lineage>
</organism>
<dbReference type="RefSeq" id="WP_002514501.1">
    <property type="nucleotide sequence ID" value="NZ_AP019664.1"/>
</dbReference>
<dbReference type="EMBL" id="CP031442">
    <property type="protein sequence ID" value="AXM07341.1"/>
    <property type="molecule type" value="Genomic_DNA"/>
</dbReference>
<dbReference type="GO" id="GO:0006355">
    <property type="term" value="P:regulation of DNA-templated transcription"/>
    <property type="evidence" value="ECO:0007669"/>
    <property type="project" value="InterPro"/>
</dbReference>
<evidence type="ECO:0000259" key="1">
    <source>
        <dbReference type="Pfam" id="PF22513"/>
    </source>
</evidence>
<evidence type="ECO:0000313" key="3">
    <source>
        <dbReference type="EMBL" id="PGF33807.1"/>
    </source>
</evidence>
<evidence type="ECO:0000313" key="4">
    <source>
        <dbReference type="EMBL" id="PHJ26382.1"/>
    </source>
</evidence>
<dbReference type="Proteomes" id="UP000256621">
    <property type="component" value="Chromosome"/>
</dbReference>
<dbReference type="InterPro" id="IPR053853">
    <property type="entry name" value="FitA-like_RHH"/>
</dbReference>
<dbReference type="OMA" id="ERISHRG"/>
<dbReference type="Gene3D" id="6.10.180.10">
    <property type="entry name" value="Antitoxin ParD"/>
    <property type="match status" value="1"/>
</dbReference>
<evidence type="ECO:0000313" key="7">
    <source>
        <dbReference type="Proteomes" id="UP000256621"/>
    </source>
</evidence>
<reference evidence="2 7" key="3">
    <citation type="submission" date="2018-08" db="EMBL/GenBank/DDBJ databases">
        <title>Genome sequencing of Cutibacterium acnes KCOM 1315.</title>
        <authorList>
            <person name="Kook J.-K."/>
            <person name="Park S.-N."/>
            <person name="Lim Y.K."/>
        </authorList>
    </citation>
    <scope>NUCLEOTIDE SEQUENCE [LARGE SCALE GENOMIC DNA]</scope>
    <source>
        <strain evidence="2 7">KCOM 1315</strain>
    </source>
</reference>
<evidence type="ECO:0000313" key="6">
    <source>
        <dbReference type="Proteomes" id="UP000226191"/>
    </source>
</evidence>
<protein>
    <submittedName>
        <fullName evidence="3">Toxin-antitoxin system, antitoxin component</fullName>
    </submittedName>
</protein>
<dbReference type="InterPro" id="IPR038296">
    <property type="entry name" value="ParD_sf"/>
</dbReference>
<dbReference type="SUPFAM" id="SSF47598">
    <property type="entry name" value="Ribbon-helix-helix"/>
    <property type="match status" value="1"/>
</dbReference>
<dbReference type="EMBL" id="MVCE01000003">
    <property type="protein sequence ID" value="PGF33807.1"/>
    <property type="molecule type" value="Genomic_DNA"/>
</dbReference>
<evidence type="ECO:0000313" key="2">
    <source>
        <dbReference type="EMBL" id="AXM07341.1"/>
    </source>
</evidence>
<feature type="domain" description="Antitoxin FitA-like ribbon-helix-helix" evidence="1">
    <location>
        <begin position="2"/>
        <end position="39"/>
    </location>
</feature>
<dbReference type="OrthoDB" id="7107936at2"/>
<dbReference type="InterPro" id="IPR010985">
    <property type="entry name" value="Ribbon_hlx_hlx"/>
</dbReference>
<dbReference type="EMBL" id="LKVB01000010">
    <property type="protein sequence ID" value="PHJ26382.1"/>
    <property type="molecule type" value="Genomic_DNA"/>
</dbReference>